<evidence type="ECO:0000313" key="13">
    <source>
        <dbReference type="Proteomes" id="UP000316238"/>
    </source>
</evidence>
<feature type="domain" description="Aminoacyl-transfer RNA synthetases class-II family profile" evidence="11">
    <location>
        <begin position="20"/>
        <end position="311"/>
    </location>
</feature>
<evidence type="ECO:0000313" key="12">
    <source>
        <dbReference type="EMBL" id="TAA76239.1"/>
    </source>
</evidence>
<keyword evidence="4 9" id="KW-0547">Nucleotide-binding</keyword>
<proteinExistence type="inferred from homology"/>
<dbReference type="EMBL" id="NQJD01000001">
    <property type="protein sequence ID" value="TAA76239.1"/>
    <property type="molecule type" value="Genomic_DNA"/>
</dbReference>
<evidence type="ECO:0000256" key="8">
    <source>
        <dbReference type="ARBA" id="ARBA00047639"/>
    </source>
</evidence>
<feature type="binding site" evidence="10">
    <location>
        <position position="127"/>
    </location>
    <ligand>
        <name>L-histidine</name>
        <dbReference type="ChEBI" id="CHEBI:57595"/>
    </ligand>
</feature>
<comment type="catalytic activity">
    <reaction evidence="8 9">
        <text>tRNA(His) + L-histidine + ATP = L-histidyl-tRNA(His) + AMP + diphosphate + H(+)</text>
        <dbReference type="Rhea" id="RHEA:17313"/>
        <dbReference type="Rhea" id="RHEA-COMP:9665"/>
        <dbReference type="Rhea" id="RHEA-COMP:9689"/>
        <dbReference type="ChEBI" id="CHEBI:15378"/>
        <dbReference type="ChEBI" id="CHEBI:30616"/>
        <dbReference type="ChEBI" id="CHEBI:33019"/>
        <dbReference type="ChEBI" id="CHEBI:57595"/>
        <dbReference type="ChEBI" id="CHEBI:78442"/>
        <dbReference type="ChEBI" id="CHEBI:78527"/>
        <dbReference type="ChEBI" id="CHEBI:456215"/>
        <dbReference type="EC" id="6.1.1.21"/>
    </reaction>
</comment>
<evidence type="ECO:0000256" key="1">
    <source>
        <dbReference type="ARBA" id="ARBA00008226"/>
    </source>
</evidence>
<dbReference type="InterPro" id="IPR036621">
    <property type="entry name" value="Anticodon-bd_dom_sf"/>
</dbReference>
<evidence type="ECO:0000256" key="4">
    <source>
        <dbReference type="ARBA" id="ARBA00022741"/>
    </source>
</evidence>
<feature type="binding site" evidence="10">
    <location>
        <position position="253"/>
    </location>
    <ligand>
        <name>L-histidine</name>
        <dbReference type="ChEBI" id="CHEBI:57595"/>
    </ligand>
</feature>
<dbReference type="Pfam" id="PF13393">
    <property type="entry name" value="tRNA-synt_His"/>
    <property type="match status" value="1"/>
</dbReference>
<keyword evidence="9" id="KW-0963">Cytoplasm</keyword>
<dbReference type="InterPro" id="IPR045864">
    <property type="entry name" value="aa-tRNA-synth_II/BPL/LPL"/>
</dbReference>
<dbReference type="HAMAP" id="MF_00127">
    <property type="entry name" value="His_tRNA_synth"/>
    <property type="match status" value="1"/>
</dbReference>
<dbReference type="Gene3D" id="3.30.930.10">
    <property type="entry name" value="Bira Bifunctional Protein, Domain 2"/>
    <property type="match status" value="1"/>
</dbReference>
<dbReference type="GO" id="GO:0004821">
    <property type="term" value="F:histidine-tRNA ligase activity"/>
    <property type="evidence" value="ECO:0007669"/>
    <property type="project" value="UniProtKB-UniRule"/>
</dbReference>
<dbReference type="Pfam" id="PF03129">
    <property type="entry name" value="HGTP_anticodon"/>
    <property type="match status" value="1"/>
</dbReference>
<feature type="binding site" evidence="10">
    <location>
        <position position="123"/>
    </location>
    <ligand>
        <name>L-histidine</name>
        <dbReference type="ChEBI" id="CHEBI:57595"/>
    </ligand>
</feature>
<dbReference type="PANTHER" id="PTHR43707">
    <property type="entry name" value="HISTIDYL-TRNA SYNTHETASE"/>
    <property type="match status" value="1"/>
</dbReference>
<dbReference type="CDD" id="cd00859">
    <property type="entry name" value="HisRS_anticodon"/>
    <property type="match status" value="1"/>
</dbReference>
<comment type="subcellular location">
    <subcellularLocation>
        <location evidence="9">Cytoplasm</location>
    </subcellularLocation>
</comment>
<dbReference type="GO" id="GO:0005737">
    <property type="term" value="C:cytoplasm"/>
    <property type="evidence" value="ECO:0007669"/>
    <property type="project" value="UniProtKB-SubCell"/>
</dbReference>
<keyword evidence="5 9" id="KW-0067">ATP-binding</keyword>
<dbReference type="AlphaFoldDB" id="A0A521G5E9"/>
<evidence type="ECO:0000256" key="6">
    <source>
        <dbReference type="ARBA" id="ARBA00022917"/>
    </source>
</evidence>
<comment type="caution">
    <text evidence="12">The sequence shown here is derived from an EMBL/GenBank/DDBJ whole genome shotgun (WGS) entry which is preliminary data.</text>
</comment>
<dbReference type="Gene3D" id="3.40.50.800">
    <property type="entry name" value="Anticodon-binding domain"/>
    <property type="match status" value="1"/>
</dbReference>
<organism evidence="12 13">
    <name type="scientific">Candidatus Electronema aureum</name>
    <dbReference type="NCBI Taxonomy" id="2005002"/>
    <lineage>
        <taxon>Bacteria</taxon>
        <taxon>Pseudomonadati</taxon>
        <taxon>Thermodesulfobacteriota</taxon>
        <taxon>Desulfobulbia</taxon>
        <taxon>Desulfobulbales</taxon>
        <taxon>Desulfobulbaceae</taxon>
        <taxon>Candidatus Electronema</taxon>
    </lineage>
</organism>
<evidence type="ECO:0000256" key="10">
    <source>
        <dbReference type="PIRSR" id="PIRSR001549-1"/>
    </source>
</evidence>
<feature type="binding site" evidence="10">
    <location>
        <begin position="257"/>
        <end position="258"/>
    </location>
    <ligand>
        <name>L-histidine</name>
        <dbReference type="ChEBI" id="CHEBI:57595"/>
    </ligand>
</feature>
<feature type="binding site" evidence="10">
    <location>
        <begin position="78"/>
        <end position="80"/>
    </location>
    <ligand>
        <name>L-histidine</name>
        <dbReference type="ChEBI" id="CHEBI:57595"/>
    </ligand>
</feature>
<dbReference type="GO" id="GO:0005524">
    <property type="term" value="F:ATP binding"/>
    <property type="evidence" value="ECO:0007669"/>
    <property type="project" value="UniProtKB-UniRule"/>
</dbReference>
<evidence type="ECO:0000256" key="3">
    <source>
        <dbReference type="ARBA" id="ARBA00022598"/>
    </source>
</evidence>
<dbReference type="InterPro" id="IPR041715">
    <property type="entry name" value="HisRS-like_core"/>
</dbReference>
<keyword evidence="7 9" id="KW-0030">Aminoacyl-tRNA synthetase</keyword>
<dbReference type="InterPro" id="IPR004516">
    <property type="entry name" value="HisRS/HisZ"/>
</dbReference>
<dbReference type="PANTHER" id="PTHR43707:SF1">
    <property type="entry name" value="HISTIDINE--TRNA LIGASE, MITOCHONDRIAL-RELATED"/>
    <property type="match status" value="1"/>
</dbReference>
<dbReference type="SUPFAM" id="SSF52954">
    <property type="entry name" value="Class II aaRS ABD-related"/>
    <property type="match status" value="1"/>
</dbReference>
<dbReference type="InterPro" id="IPR033656">
    <property type="entry name" value="HisRS_anticodon"/>
</dbReference>
<comment type="similarity">
    <text evidence="1 9">Belongs to the class-II aminoacyl-tRNA synthetase family.</text>
</comment>
<gene>
    <name evidence="9" type="primary">hisS</name>
    <name evidence="12" type="ORF">CDV28_101141</name>
</gene>
<comment type="subunit">
    <text evidence="2 9">Homodimer.</text>
</comment>
<feature type="binding site" evidence="10">
    <location>
        <position position="109"/>
    </location>
    <ligand>
        <name>L-histidine</name>
        <dbReference type="ChEBI" id="CHEBI:57595"/>
    </ligand>
</feature>
<keyword evidence="3 9" id="KW-0436">Ligase</keyword>
<evidence type="ECO:0000256" key="2">
    <source>
        <dbReference type="ARBA" id="ARBA00011738"/>
    </source>
</evidence>
<dbReference type="GO" id="GO:0006427">
    <property type="term" value="P:histidyl-tRNA aminoacylation"/>
    <property type="evidence" value="ECO:0007669"/>
    <property type="project" value="UniProtKB-UniRule"/>
</dbReference>
<name>A0A521G5E9_9BACT</name>
<dbReference type="NCBIfam" id="TIGR00442">
    <property type="entry name" value="hisS"/>
    <property type="match status" value="1"/>
</dbReference>
<dbReference type="EC" id="6.1.1.21" evidence="9"/>
<keyword evidence="13" id="KW-1185">Reference proteome</keyword>
<dbReference type="InterPro" id="IPR015807">
    <property type="entry name" value="His-tRNA-ligase"/>
</dbReference>
<dbReference type="InterPro" id="IPR004154">
    <property type="entry name" value="Anticodon-bd"/>
</dbReference>
<keyword evidence="6 9" id="KW-0648">Protein biosynthesis</keyword>
<reference evidence="12" key="1">
    <citation type="submission" date="2017-07" db="EMBL/GenBank/DDBJ databases">
        <title>The cable genome - Insights into the physiology and evolution of filamentous bacteria capable of sulfide oxidation via long distance electron transfer.</title>
        <authorList>
            <person name="Thorup C."/>
            <person name="Bjerg J.T."/>
            <person name="Schreiber L."/>
            <person name="Nielsen L.P."/>
            <person name="Kjeldsen K.U."/>
            <person name="Boesen T."/>
            <person name="Boggild A."/>
            <person name="Meysman F."/>
            <person name="Geelhoed J."/>
            <person name="Schramm A."/>
        </authorList>
    </citation>
    <scope>NUCLEOTIDE SEQUENCE [LARGE SCALE GENOMIC DNA]</scope>
    <source>
        <strain evidence="12">GS</strain>
    </source>
</reference>
<evidence type="ECO:0000256" key="7">
    <source>
        <dbReference type="ARBA" id="ARBA00023146"/>
    </source>
</evidence>
<evidence type="ECO:0000259" key="11">
    <source>
        <dbReference type="PROSITE" id="PS50862"/>
    </source>
</evidence>
<protein>
    <recommendedName>
        <fullName evidence="9">Histidine--tRNA ligase</fullName>
        <ecNumber evidence="9">6.1.1.21</ecNumber>
    </recommendedName>
    <alternativeName>
        <fullName evidence="9">Histidyl-tRNA synthetase</fullName>
        <shortName evidence="9">HisRS</shortName>
    </alternativeName>
</protein>
<dbReference type="PIRSF" id="PIRSF001549">
    <property type="entry name" value="His-tRNA_synth"/>
    <property type="match status" value="1"/>
</dbReference>
<evidence type="ECO:0000256" key="5">
    <source>
        <dbReference type="ARBA" id="ARBA00022840"/>
    </source>
</evidence>
<dbReference type="Proteomes" id="UP000316238">
    <property type="component" value="Unassembled WGS sequence"/>
</dbReference>
<evidence type="ECO:0000256" key="9">
    <source>
        <dbReference type="HAMAP-Rule" id="MF_00127"/>
    </source>
</evidence>
<dbReference type="PROSITE" id="PS50862">
    <property type="entry name" value="AA_TRNA_LIGASE_II"/>
    <property type="match status" value="1"/>
</dbReference>
<accession>A0A521G5E9</accession>
<dbReference type="SUPFAM" id="SSF55681">
    <property type="entry name" value="Class II aaRS and biotin synthetases"/>
    <property type="match status" value="1"/>
</dbReference>
<sequence>MKFQTVNGFKDILPDEAVRWRRLEEQARAVFRRFGLREIRVPIIESTELFARAIGEATDVVEKEMYTFADKGLTLRPEATAGLLRAYIEHGLHVQQPVQRLFTIGPMFRHERPQKGRQRQFHQIDVEIIGASEPGIDAELMAMAQMLLNELGLKVSLEINSIGCPQCRPGFRTKLVEYLNKRLDGLCEDCRRRIHTNPLRALDCKNKGCKETVQAAPSILDSLCSDCDTHFAFVRQQLDALGVQYALNRFMVRGLDYYTRTTFEFITNELGAQSAVAAGGRYDGLIEQLGGPAKMPGIGFGMGMERIVLLMEQQADKEESADRADCFVAALGGQALTFAAPFVHQLRCLGFVAAIDYSCRSLKAQMKQADRVKARFVLMIGEEEIARQEAALRNMGTQEQSAFSLHGTAGELAARLAELITEKGKHEQAYC</sequence>
<dbReference type="InterPro" id="IPR006195">
    <property type="entry name" value="aa-tRNA-synth_II"/>
</dbReference>
<dbReference type="CDD" id="cd00773">
    <property type="entry name" value="HisRS-like_core"/>
    <property type="match status" value="1"/>
</dbReference>